<reference evidence="3" key="2">
    <citation type="submission" date="2015-01" db="EMBL/GenBank/DDBJ databases">
        <title>Evolutionary Origins and Diversification of the Mycorrhizal Mutualists.</title>
        <authorList>
            <consortium name="DOE Joint Genome Institute"/>
            <consortium name="Mycorrhizal Genomics Consortium"/>
            <person name="Kohler A."/>
            <person name="Kuo A."/>
            <person name="Nagy L.G."/>
            <person name="Floudas D."/>
            <person name="Copeland A."/>
            <person name="Barry K.W."/>
            <person name="Cichocki N."/>
            <person name="Veneault-Fourrey C."/>
            <person name="LaButti K."/>
            <person name="Lindquist E.A."/>
            <person name="Lipzen A."/>
            <person name="Lundell T."/>
            <person name="Morin E."/>
            <person name="Murat C."/>
            <person name="Riley R."/>
            <person name="Ohm R."/>
            <person name="Sun H."/>
            <person name="Tunlid A."/>
            <person name="Henrissat B."/>
            <person name="Grigoriev I.V."/>
            <person name="Hibbett D.S."/>
            <person name="Martin F."/>
        </authorList>
    </citation>
    <scope>NUCLEOTIDE SEQUENCE [LARGE SCALE GENOMIC DNA]</scope>
    <source>
        <strain evidence="3">Foug A</strain>
    </source>
</reference>
<sequence>MSGNVTMPFWVCLLFCCIHACITVDVLHQLYQGVIKYLISWCSSLMSKSELDCCLKTLPHCFGVHHFKHSWSKLMQVSGNERKQMAKVLLGCLVGKVPNDVLMCYRALLDFLYLAQYPSHDEDSLEYMEDALLLFHYHKEVLVTLGIRDHFNILKFHSLLHYVECIKMYGTTDNYNTEAFKQLHIDLAK</sequence>
<dbReference type="OrthoDB" id="3252362at2759"/>
<feature type="chain" id="PRO_5002160059" evidence="1">
    <location>
        <begin position="24"/>
        <end position="189"/>
    </location>
</feature>
<dbReference type="InParanoid" id="A0A0C2ZF82"/>
<dbReference type="HOGENOM" id="CLU_006344_12_2_1"/>
<evidence type="ECO:0000313" key="3">
    <source>
        <dbReference type="Proteomes" id="UP000053989"/>
    </source>
</evidence>
<feature type="non-terminal residue" evidence="2">
    <location>
        <position position="189"/>
    </location>
</feature>
<evidence type="ECO:0000313" key="2">
    <source>
        <dbReference type="EMBL" id="KIM60378.1"/>
    </source>
</evidence>
<dbReference type="Pfam" id="PF18759">
    <property type="entry name" value="Plavaka"/>
    <property type="match status" value="1"/>
</dbReference>
<dbReference type="EMBL" id="KN822063">
    <property type="protein sequence ID" value="KIM60378.1"/>
    <property type="molecule type" value="Genomic_DNA"/>
</dbReference>
<name>A0A0C2ZF82_9AGAM</name>
<proteinExistence type="predicted"/>
<organism evidence="2 3">
    <name type="scientific">Scleroderma citrinum Foug A</name>
    <dbReference type="NCBI Taxonomy" id="1036808"/>
    <lineage>
        <taxon>Eukaryota</taxon>
        <taxon>Fungi</taxon>
        <taxon>Dikarya</taxon>
        <taxon>Basidiomycota</taxon>
        <taxon>Agaricomycotina</taxon>
        <taxon>Agaricomycetes</taxon>
        <taxon>Agaricomycetidae</taxon>
        <taxon>Boletales</taxon>
        <taxon>Sclerodermatineae</taxon>
        <taxon>Sclerodermataceae</taxon>
        <taxon>Scleroderma</taxon>
    </lineage>
</organism>
<gene>
    <name evidence="2" type="ORF">SCLCIDRAFT_124571</name>
</gene>
<keyword evidence="1" id="KW-0732">Signal</keyword>
<reference evidence="2 3" key="1">
    <citation type="submission" date="2014-04" db="EMBL/GenBank/DDBJ databases">
        <authorList>
            <consortium name="DOE Joint Genome Institute"/>
            <person name="Kuo A."/>
            <person name="Kohler A."/>
            <person name="Nagy L.G."/>
            <person name="Floudas D."/>
            <person name="Copeland A."/>
            <person name="Barry K.W."/>
            <person name="Cichocki N."/>
            <person name="Veneault-Fourrey C."/>
            <person name="LaButti K."/>
            <person name="Lindquist E.A."/>
            <person name="Lipzen A."/>
            <person name="Lundell T."/>
            <person name="Morin E."/>
            <person name="Murat C."/>
            <person name="Sun H."/>
            <person name="Tunlid A."/>
            <person name="Henrissat B."/>
            <person name="Grigoriev I.V."/>
            <person name="Hibbett D.S."/>
            <person name="Martin F."/>
            <person name="Nordberg H.P."/>
            <person name="Cantor M.N."/>
            <person name="Hua S.X."/>
        </authorList>
    </citation>
    <scope>NUCLEOTIDE SEQUENCE [LARGE SCALE GENOMIC DNA]</scope>
    <source>
        <strain evidence="2 3">Foug A</strain>
    </source>
</reference>
<dbReference type="AlphaFoldDB" id="A0A0C2ZF82"/>
<dbReference type="InterPro" id="IPR041078">
    <property type="entry name" value="Plavaka"/>
</dbReference>
<evidence type="ECO:0000256" key="1">
    <source>
        <dbReference type="SAM" id="SignalP"/>
    </source>
</evidence>
<dbReference type="STRING" id="1036808.A0A0C2ZF82"/>
<feature type="signal peptide" evidence="1">
    <location>
        <begin position="1"/>
        <end position="23"/>
    </location>
</feature>
<accession>A0A0C2ZF82</accession>
<protein>
    <submittedName>
        <fullName evidence="2">Uncharacterized protein</fullName>
    </submittedName>
</protein>
<keyword evidence="3" id="KW-1185">Reference proteome</keyword>
<dbReference type="Proteomes" id="UP000053989">
    <property type="component" value="Unassembled WGS sequence"/>
</dbReference>